<dbReference type="EMBL" id="VATY01000001">
    <property type="protein sequence ID" value="TMM58071.1"/>
    <property type="molecule type" value="Genomic_DNA"/>
</dbReference>
<sequence length="146" mass="16664">MTDAKFNFWQKWLTWANVMTVLVGLLVAFAGNSIFFDAYNSFTNELFFQGNEMQGELLNFKNWLFGIIGGTIVGFHVLMIMISENAFKKKESWANKTLWLGLLSWFIVDSSITIYYGALHNMVMINSVALVLIGLPLIMTRKAFKS</sequence>
<proteinExistence type="predicted"/>
<accession>A0A5S3PSV7</accession>
<feature type="transmembrane region" description="Helical" evidence="1">
    <location>
        <begin position="63"/>
        <end position="86"/>
    </location>
</feature>
<reference evidence="2 3" key="1">
    <citation type="submission" date="2019-05" db="EMBL/GenBank/DDBJ databases">
        <authorList>
            <person name="Zhang J.-Y."/>
            <person name="Feg X."/>
            <person name="Du Z.-J."/>
        </authorList>
    </citation>
    <scope>NUCLEOTIDE SEQUENCE [LARGE SCALE GENOMIC DNA]</scope>
    <source>
        <strain evidence="2 3">RZ26</strain>
    </source>
</reference>
<organism evidence="2 3">
    <name type="scientific">Maribacter algarum</name>
    <name type="common">ex Zhang et al. 2020</name>
    <dbReference type="NCBI Taxonomy" id="2578118"/>
    <lineage>
        <taxon>Bacteria</taxon>
        <taxon>Pseudomonadati</taxon>
        <taxon>Bacteroidota</taxon>
        <taxon>Flavobacteriia</taxon>
        <taxon>Flavobacteriales</taxon>
        <taxon>Flavobacteriaceae</taxon>
        <taxon>Maribacter</taxon>
    </lineage>
</organism>
<evidence type="ECO:0000313" key="2">
    <source>
        <dbReference type="EMBL" id="TMM58071.1"/>
    </source>
</evidence>
<keyword evidence="3" id="KW-1185">Reference proteome</keyword>
<protein>
    <submittedName>
        <fullName evidence="2">Uncharacterized protein</fullName>
    </submittedName>
</protein>
<feature type="transmembrane region" description="Helical" evidence="1">
    <location>
        <begin position="12"/>
        <end position="36"/>
    </location>
</feature>
<comment type="caution">
    <text evidence="2">The sequence shown here is derived from an EMBL/GenBank/DDBJ whole genome shotgun (WGS) entry which is preliminary data.</text>
</comment>
<dbReference type="RefSeq" id="WP_138656010.1">
    <property type="nucleotide sequence ID" value="NZ_VATY01000001.1"/>
</dbReference>
<dbReference type="AlphaFoldDB" id="A0A5S3PSV7"/>
<keyword evidence="1" id="KW-0812">Transmembrane</keyword>
<keyword evidence="1" id="KW-1133">Transmembrane helix</keyword>
<dbReference type="OrthoDB" id="839718at2"/>
<keyword evidence="1" id="KW-0472">Membrane</keyword>
<name>A0A5S3PSV7_9FLAO</name>
<feature type="transmembrane region" description="Helical" evidence="1">
    <location>
        <begin position="98"/>
        <end position="116"/>
    </location>
</feature>
<dbReference type="Proteomes" id="UP000310314">
    <property type="component" value="Unassembled WGS sequence"/>
</dbReference>
<feature type="transmembrane region" description="Helical" evidence="1">
    <location>
        <begin position="122"/>
        <end position="140"/>
    </location>
</feature>
<gene>
    <name evidence="2" type="ORF">FEE95_01195</name>
</gene>
<evidence type="ECO:0000313" key="3">
    <source>
        <dbReference type="Proteomes" id="UP000310314"/>
    </source>
</evidence>
<evidence type="ECO:0000256" key="1">
    <source>
        <dbReference type="SAM" id="Phobius"/>
    </source>
</evidence>